<dbReference type="InParanoid" id="A0A1B6PC66"/>
<name>A0A1B6PC66_SORBI</name>
<dbReference type="AlphaFoldDB" id="A0A1B6PC66"/>
<dbReference type="EMBL" id="CM000767">
    <property type="protein sequence ID" value="KXG23207.1"/>
    <property type="molecule type" value="Genomic_DNA"/>
</dbReference>
<evidence type="ECO:0000256" key="1">
    <source>
        <dbReference type="SAM" id="MobiDB-lite"/>
    </source>
</evidence>
<organism evidence="2 3">
    <name type="scientific">Sorghum bicolor</name>
    <name type="common">Sorghum</name>
    <name type="synonym">Sorghum vulgare</name>
    <dbReference type="NCBI Taxonomy" id="4558"/>
    <lineage>
        <taxon>Eukaryota</taxon>
        <taxon>Viridiplantae</taxon>
        <taxon>Streptophyta</taxon>
        <taxon>Embryophyta</taxon>
        <taxon>Tracheophyta</taxon>
        <taxon>Spermatophyta</taxon>
        <taxon>Magnoliopsida</taxon>
        <taxon>Liliopsida</taxon>
        <taxon>Poales</taxon>
        <taxon>Poaceae</taxon>
        <taxon>PACMAD clade</taxon>
        <taxon>Panicoideae</taxon>
        <taxon>Andropogonodae</taxon>
        <taxon>Andropogoneae</taxon>
        <taxon>Sorghinae</taxon>
        <taxon>Sorghum</taxon>
    </lineage>
</organism>
<evidence type="ECO:0000313" key="3">
    <source>
        <dbReference type="Proteomes" id="UP000000768"/>
    </source>
</evidence>
<feature type="compositionally biased region" description="Pro residues" evidence="1">
    <location>
        <begin position="1"/>
        <end position="10"/>
    </location>
</feature>
<feature type="region of interest" description="Disordered" evidence="1">
    <location>
        <begin position="1"/>
        <end position="33"/>
    </location>
</feature>
<dbReference type="ExpressionAtlas" id="A0A1B6PC66">
    <property type="expression patterns" value="baseline"/>
</dbReference>
<protein>
    <submittedName>
        <fullName evidence="2">Uncharacterized protein</fullName>
    </submittedName>
</protein>
<dbReference type="Proteomes" id="UP000000768">
    <property type="component" value="Chromosome 8"/>
</dbReference>
<gene>
    <name evidence="2" type="ORF">SORBI_3008G069300</name>
</gene>
<keyword evidence="3" id="KW-1185">Reference proteome</keyword>
<reference evidence="2 3" key="1">
    <citation type="journal article" date="2009" name="Nature">
        <title>The Sorghum bicolor genome and the diversification of grasses.</title>
        <authorList>
            <person name="Paterson A.H."/>
            <person name="Bowers J.E."/>
            <person name="Bruggmann R."/>
            <person name="Dubchak I."/>
            <person name="Grimwood J."/>
            <person name="Gundlach H."/>
            <person name="Haberer G."/>
            <person name="Hellsten U."/>
            <person name="Mitros T."/>
            <person name="Poliakov A."/>
            <person name="Schmutz J."/>
            <person name="Spannagl M."/>
            <person name="Tang H."/>
            <person name="Wang X."/>
            <person name="Wicker T."/>
            <person name="Bharti A.K."/>
            <person name="Chapman J."/>
            <person name="Feltus F.A."/>
            <person name="Gowik U."/>
            <person name="Grigoriev I.V."/>
            <person name="Lyons E."/>
            <person name="Maher C.A."/>
            <person name="Martis M."/>
            <person name="Narechania A."/>
            <person name="Otillar R.P."/>
            <person name="Penning B.W."/>
            <person name="Salamov A.A."/>
            <person name="Wang Y."/>
            <person name="Zhang L."/>
            <person name="Carpita N.C."/>
            <person name="Freeling M."/>
            <person name="Gingle A.R."/>
            <person name="Hash C.T."/>
            <person name="Keller B."/>
            <person name="Klein P."/>
            <person name="Kresovich S."/>
            <person name="McCann M.C."/>
            <person name="Ming R."/>
            <person name="Peterson D.G."/>
            <person name="Mehboob-ur-Rahman"/>
            <person name="Ware D."/>
            <person name="Westhoff P."/>
            <person name="Mayer K.F."/>
            <person name="Messing J."/>
            <person name="Rokhsar D.S."/>
        </authorList>
    </citation>
    <scope>NUCLEOTIDE SEQUENCE [LARGE SCALE GENOMIC DNA]</scope>
    <source>
        <strain evidence="3">cv. BTx623</strain>
    </source>
</reference>
<proteinExistence type="predicted"/>
<evidence type="ECO:0000313" key="2">
    <source>
        <dbReference type="EMBL" id="KXG23207.1"/>
    </source>
</evidence>
<reference evidence="3" key="2">
    <citation type="journal article" date="2018" name="Plant J.">
        <title>The Sorghum bicolor reference genome: improved assembly, gene annotations, a transcriptome atlas, and signatures of genome organization.</title>
        <authorList>
            <person name="McCormick R.F."/>
            <person name="Truong S.K."/>
            <person name="Sreedasyam A."/>
            <person name="Jenkins J."/>
            <person name="Shu S."/>
            <person name="Sims D."/>
            <person name="Kennedy M."/>
            <person name="Amirebrahimi M."/>
            <person name="Weers B.D."/>
            <person name="McKinley B."/>
            <person name="Mattison A."/>
            <person name="Morishige D.T."/>
            <person name="Grimwood J."/>
            <person name="Schmutz J."/>
            <person name="Mullet J.E."/>
        </authorList>
    </citation>
    <scope>NUCLEOTIDE SEQUENCE [LARGE SCALE GENOMIC DNA]</scope>
    <source>
        <strain evidence="3">cv. BTx623</strain>
    </source>
</reference>
<sequence length="111" mass="12415">MATAGEPPPRSTSRSRRWWQSYSQPDPGSSIRGARRRWRLHCWLTVQPSRVLKSSPATHSPMLRAPHLLSSKDPAAKALHTCRPKLALLLIWKKAVVCSSFFGVRSQGSEA</sequence>
<dbReference type="Gramene" id="KXG23207">
    <property type="protein sequence ID" value="KXG23207"/>
    <property type="gene ID" value="SORBI_3008G069300"/>
</dbReference>
<accession>A0A1B6PC66</accession>